<keyword evidence="1" id="KW-0732">Signal</keyword>
<comment type="function">
    <text evidence="1">Required for disulfide bond formation in some periplasmic proteins. Acts by transferring its disulfide bond to other proteins and is reduced in the process.</text>
</comment>
<dbReference type="SUPFAM" id="SSF52833">
    <property type="entry name" value="Thioredoxin-like"/>
    <property type="match status" value="1"/>
</dbReference>
<reference evidence="3" key="1">
    <citation type="journal article" date="2015" name="PLoS ONE">
        <title>Differentiation of IncL and IncM Plasmids Associated with the Spread of Clinically Relevant Antimicrobial Resistance.</title>
        <authorList>
            <person name="Carattoli A."/>
            <person name="Seiffert S.N."/>
            <person name="Schwendener S."/>
            <person name="Perreten V."/>
            <person name="Endimiani A."/>
        </authorList>
    </citation>
    <scope>NUCLEOTIDE SEQUENCE</scope>
    <source>
        <strain evidence="3">202</strain>
        <plasmid evidence="3">pSEM</plasmid>
    </source>
</reference>
<comment type="similarity">
    <text evidence="1">Belongs to the thioredoxin family. DsbC subfamily.</text>
</comment>
<dbReference type="CDD" id="cd03020">
    <property type="entry name" value="DsbA_DsbC_DsbG"/>
    <property type="match status" value="1"/>
</dbReference>
<dbReference type="EMBL" id="KM406490">
    <property type="protein sequence ID" value="AKA86692.1"/>
    <property type="molecule type" value="Genomic_DNA"/>
</dbReference>
<organism evidence="3">
    <name type="scientific">Salmonella typhimurium</name>
    <dbReference type="NCBI Taxonomy" id="90371"/>
    <lineage>
        <taxon>Bacteria</taxon>
        <taxon>Pseudomonadati</taxon>
        <taxon>Pseudomonadota</taxon>
        <taxon>Gammaproteobacteria</taxon>
        <taxon>Enterobacterales</taxon>
        <taxon>Enterobacteriaceae</taxon>
        <taxon>Salmonella</taxon>
    </lineage>
</organism>
<feature type="domain" description="Thioredoxin" evidence="2">
    <location>
        <begin position="307"/>
        <end position="500"/>
    </location>
</feature>
<dbReference type="GO" id="GO:0042597">
    <property type="term" value="C:periplasmic space"/>
    <property type="evidence" value="ECO:0007669"/>
    <property type="project" value="UniProtKB-SubCell"/>
</dbReference>
<dbReference type="Gene3D" id="3.40.30.10">
    <property type="entry name" value="Glutaredoxin"/>
    <property type="match status" value="1"/>
</dbReference>
<dbReference type="AlphaFoldDB" id="A0A0E3H0U7"/>
<accession>A0A0E3H0U7</accession>
<keyword evidence="1" id="KW-0574">Periplasm</keyword>
<protein>
    <recommendedName>
        <fullName evidence="1">Thiol:disulfide interchange protein</fullName>
    </recommendedName>
</protein>
<evidence type="ECO:0000256" key="1">
    <source>
        <dbReference type="RuleBase" id="RU364038"/>
    </source>
</evidence>
<dbReference type="InterPro" id="IPR033954">
    <property type="entry name" value="DiS-bond_Isoase_DsbC/G"/>
</dbReference>
<evidence type="ECO:0000259" key="2">
    <source>
        <dbReference type="PROSITE" id="PS51352"/>
    </source>
</evidence>
<keyword evidence="1" id="KW-0676">Redox-active center</keyword>
<proteinExistence type="inferred from homology"/>
<geneLocation type="plasmid" evidence="3">
    <name>pSEM</name>
</geneLocation>
<dbReference type="InterPro" id="IPR036249">
    <property type="entry name" value="Thioredoxin-like_sf"/>
</dbReference>
<name>A0A0E3H0U7_SALTM</name>
<keyword evidence="3" id="KW-0614">Plasmid</keyword>
<dbReference type="InterPro" id="IPR013766">
    <property type="entry name" value="Thioredoxin_domain"/>
</dbReference>
<sequence length="501" mass="54871">MIAFNHVVPVLNLSVFNVRRAPAFAFEQSKRATIGGRFIRVDESRDLPLLHVVEDFTQKPVCSFAVTTGGEIKIDSAAPAVDGPVQIRPAAIDLHVGFIHVPRAKIGRVTPVPAQPFFHFRRITLNPAVNRGVIDIHSAFSQHLLQLTVTDAVFAVPAYGPQNDVTLKMPAFEWVHVQLHQQKGMISLSPPTICNSAYLSADGNYQEQALHSFPLSACHFGLGHDAGSGHILTHNTFSGEAVQLFRFENEYQAIEALNNIRKKLKQQRGLNAVRRLSNFIFWPVAALGFIVSINGALMNMHQPAQPLQANSYAPAPGLQQPATAPEQLQVQAAPEAPKKLADNDLLSLKDAVTSGRFTISLSTGHKHTLYVFSDPMCPHCRALEPRLQELSKRYNVEIFPVSVYGDLRSMVRAAPVLDTGKDTRLKSWEDTINMGYTTMNPKIDDPKTAPDTTGARLVDANNMAFAKFGFIGTPSIVADSGDVIPVSVVKDDARLQQAIGE</sequence>
<dbReference type="PROSITE" id="PS51352">
    <property type="entry name" value="THIOREDOXIN_2"/>
    <property type="match status" value="1"/>
</dbReference>
<comment type="subcellular location">
    <subcellularLocation>
        <location evidence="1">Periplasm</location>
    </subcellularLocation>
</comment>
<evidence type="ECO:0000313" key="3">
    <source>
        <dbReference type="EMBL" id="AKA86692.1"/>
    </source>
</evidence>